<name>A0ABW9IWG0_STRGJ</name>
<reference evidence="1 2" key="1">
    <citation type="submission" date="2024-12" db="EMBL/GenBank/DDBJ databases">
        <title>Forecasting of Potato common scab and diversities of Pathogenic streptomyces spp. in china.</title>
        <authorList>
            <person name="Handique U."/>
            <person name="Wu J."/>
        </authorList>
    </citation>
    <scope>NUCLEOTIDE SEQUENCE [LARGE SCALE GENOMIC DNA]</scope>
    <source>
        <strain evidence="1 2">ZRIMU1585</strain>
    </source>
</reference>
<dbReference type="SUPFAM" id="SSF56731">
    <property type="entry name" value="DNA primase core"/>
    <property type="match status" value="1"/>
</dbReference>
<dbReference type="Proteomes" id="UP001631993">
    <property type="component" value="Unassembled WGS sequence"/>
</dbReference>
<dbReference type="RefSeq" id="WP_409096894.1">
    <property type="nucleotide sequence ID" value="NZ_JBJVND010000044.1"/>
</dbReference>
<comment type="caution">
    <text evidence="1">The sequence shown here is derived from an EMBL/GenBank/DDBJ whole genome shotgun (WGS) entry which is preliminary data.</text>
</comment>
<dbReference type="InterPro" id="IPR034154">
    <property type="entry name" value="TOPRIM_DnaG/twinkle"/>
</dbReference>
<keyword evidence="2" id="KW-1185">Reference proteome</keyword>
<evidence type="ECO:0000313" key="1">
    <source>
        <dbReference type="EMBL" id="MFM9652788.1"/>
    </source>
</evidence>
<evidence type="ECO:0000313" key="2">
    <source>
        <dbReference type="Proteomes" id="UP001631993"/>
    </source>
</evidence>
<dbReference type="Gene3D" id="3.40.1360.10">
    <property type="match status" value="1"/>
</dbReference>
<dbReference type="Pfam" id="PF13155">
    <property type="entry name" value="Toprim_2"/>
    <property type="match status" value="1"/>
</dbReference>
<sequence length="291" mass="32080">MTDSIAFNRLADLLRDRGEPTRYQGGKLRTRGFCHGGDAPDTVAITRTNDGVAVFCHKCQGNEDFLAEIGWTLADLFDAPLERPRDRPADDLWIPCQDRGKDKGGTGHKRVAQYLYRDANGRTIHGVTRCDHKDFAQWRPDTSTKSGRRWSLNDRSGNRLVPLVPYRLPELLAAKESDRVIWIAEGEKDVHALVDHGLVATCNAGGSGKWTAEHAQYLEGADVTIVADRDDKGREHATAVVESLRGMAHSVYVVQARTGKDAADHFAAGHTDTEFNQVWAPIPYPGDPAAA</sequence>
<accession>A0ABW9IWG0</accession>
<dbReference type="EMBL" id="JBJVNE010000032">
    <property type="protein sequence ID" value="MFM9652788.1"/>
    <property type="molecule type" value="Genomic_DNA"/>
</dbReference>
<protein>
    <submittedName>
        <fullName evidence="1">Toprim domain-containing protein</fullName>
    </submittedName>
</protein>
<organism evidence="1 2">
    <name type="scientific">Streptomyces galilaeus</name>
    <dbReference type="NCBI Taxonomy" id="33899"/>
    <lineage>
        <taxon>Bacteria</taxon>
        <taxon>Bacillati</taxon>
        <taxon>Actinomycetota</taxon>
        <taxon>Actinomycetes</taxon>
        <taxon>Kitasatosporales</taxon>
        <taxon>Streptomycetaceae</taxon>
        <taxon>Streptomyces</taxon>
    </lineage>
</organism>
<proteinExistence type="predicted"/>
<dbReference type="CDD" id="cd01029">
    <property type="entry name" value="TOPRIM_primases"/>
    <property type="match status" value="1"/>
</dbReference>
<gene>
    <name evidence="1" type="ORF">ACKI1S_42645</name>
</gene>